<dbReference type="EMBL" id="JARQZJ010000044">
    <property type="protein sequence ID" value="KAK9877916.1"/>
    <property type="molecule type" value="Genomic_DNA"/>
</dbReference>
<evidence type="ECO:0000259" key="2">
    <source>
        <dbReference type="Pfam" id="PF25293"/>
    </source>
</evidence>
<evidence type="ECO:0000313" key="3">
    <source>
        <dbReference type="EMBL" id="KAK9877916.1"/>
    </source>
</evidence>
<keyword evidence="1" id="KW-0472">Membrane</keyword>
<dbReference type="InterPro" id="IPR015943">
    <property type="entry name" value="WD40/YVTN_repeat-like_dom_sf"/>
</dbReference>
<evidence type="ECO:0000256" key="1">
    <source>
        <dbReference type="SAM" id="Phobius"/>
    </source>
</evidence>
<dbReference type="Pfam" id="PF25293">
    <property type="entry name" value="Beta-prop_EMC1_N"/>
    <property type="match status" value="1"/>
</dbReference>
<dbReference type="InterPro" id="IPR026895">
    <property type="entry name" value="EMC1"/>
</dbReference>
<dbReference type="InterPro" id="IPR058545">
    <property type="entry name" value="Beta-prop_EMC1_1st"/>
</dbReference>
<reference evidence="3 4" key="1">
    <citation type="submission" date="2023-03" db="EMBL/GenBank/DDBJ databases">
        <title>Genome insight into feeding habits of ladybird beetles.</title>
        <authorList>
            <person name="Li H.-S."/>
            <person name="Huang Y.-H."/>
            <person name="Pang H."/>
        </authorList>
    </citation>
    <scope>NUCLEOTIDE SEQUENCE [LARGE SCALE GENOMIC DNA]</scope>
    <source>
        <strain evidence="3">SYSU_2023b</strain>
        <tissue evidence="3">Whole body</tissue>
    </source>
</reference>
<dbReference type="Gene3D" id="2.130.10.10">
    <property type="entry name" value="YVTN repeat-like/Quinoprotein amine dehydrogenase"/>
    <property type="match status" value="1"/>
</dbReference>
<keyword evidence="1" id="KW-1133">Transmembrane helix</keyword>
<gene>
    <name evidence="3" type="ORF">WA026_020140</name>
</gene>
<proteinExistence type="predicted"/>
<dbReference type="SUPFAM" id="SSF50998">
    <property type="entry name" value="Quinoprotein alcohol dehydrogenase-like"/>
    <property type="match status" value="1"/>
</dbReference>
<dbReference type="InterPro" id="IPR011047">
    <property type="entry name" value="Quinoprotein_ADH-like_sf"/>
</dbReference>
<keyword evidence="1" id="KW-0812">Transmembrane</keyword>
<feature type="transmembrane region" description="Helical" evidence="1">
    <location>
        <begin position="7"/>
        <end position="24"/>
    </location>
</feature>
<dbReference type="Proteomes" id="UP001431783">
    <property type="component" value="Unassembled WGS sequence"/>
</dbReference>
<sequence length="607" mass="68764">MARRSFSFLIKSIVVILIILSYISEISSLYEDQAGKFDWKKSYIGKVKFADFKGVDRVIVATEENVLACLNIKNGEILWRQEMENSGGQQTELFYVNKEITTVSDGENTWYVRGWEINTGILLWEWTVNSEPESLKIYWSIYNRELISVNIFDSFSVQVNVYSLESGDIQKRKTIEVPGLWMKGNIRCITIKNFLACLKKNGGLEAITYINLFSDLNDISTIPIEFPGAEEADIMSFDNENLSILFIKNSMAKIINLKSEDIIPGSFLSNVINVKNEEHNQLYQLEINANNPNKLLRIKVHDENGKPQQSVDVEYPKGIGAPYILAGHCTTRDCNLLLSSIDHALILVRVSDGKVIWIREEALSDIVAVEFFELPVSELDASIENEFKTSTHDIFSMFIHRITTQTIQLSNLIFGSQLTMNNMLVRDDFGLHKIIVVVTRVGKLFALDTLSGHIVWSYRLPHIIPFDKGNEGNILLFVQRTARYSPLPAQCSLLASDDISGLTVLFQFDPITGYSKDGITMLNKKILQAMLLPYEDENHLKPIITVDKDGSVDVYPKQAESIVKKHLPSIYLYIVIDDVMNGYSLQMQSGKIKTSFNGISYLDPQSC</sequence>
<dbReference type="GO" id="GO:0072546">
    <property type="term" value="C:EMC complex"/>
    <property type="evidence" value="ECO:0007669"/>
    <property type="project" value="InterPro"/>
</dbReference>
<name>A0AAW1U274_9CUCU</name>
<keyword evidence="4" id="KW-1185">Reference proteome</keyword>
<dbReference type="GO" id="GO:0034975">
    <property type="term" value="P:protein folding in endoplasmic reticulum"/>
    <property type="evidence" value="ECO:0007669"/>
    <property type="project" value="TreeGrafter"/>
</dbReference>
<feature type="domain" description="EMC1 first beta-propeller" evidence="2">
    <location>
        <begin position="29"/>
        <end position="134"/>
    </location>
</feature>
<evidence type="ECO:0000313" key="4">
    <source>
        <dbReference type="Proteomes" id="UP001431783"/>
    </source>
</evidence>
<accession>A0AAW1U274</accession>
<dbReference type="PANTHER" id="PTHR21573:SF0">
    <property type="entry name" value="ER MEMBRANE PROTEIN COMPLEX SUBUNIT 1"/>
    <property type="match status" value="1"/>
</dbReference>
<protein>
    <recommendedName>
        <fullName evidence="2">EMC1 first beta-propeller domain-containing protein</fullName>
    </recommendedName>
</protein>
<dbReference type="AlphaFoldDB" id="A0AAW1U274"/>
<dbReference type="PANTHER" id="PTHR21573">
    <property type="entry name" value="ER MEMBRANE PROTEIN COMPLEX SUBUNIT 1"/>
    <property type="match status" value="1"/>
</dbReference>
<organism evidence="3 4">
    <name type="scientific">Henosepilachna vigintioctopunctata</name>
    <dbReference type="NCBI Taxonomy" id="420089"/>
    <lineage>
        <taxon>Eukaryota</taxon>
        <taxon>Metazoa</taxon>
        <taxon>Ecdysozoa</taxon>
        <taxon>Arthropoda</taxon>
        <taxon>Hexapoda</taxon>
        <taxon>Insecta</taxon>
        <taxon>Pterygota</taxon>
        <taxon>Neoptera</taxon>
        <taxon>Endopterygota</taxon>
        <taxon>Coleoptera</taxon>
        <taxon>Polyphaga</taxon>
        <taxon>Cucujiformia</taxon>
        <taxon>Coccinelloidea</taxon>
        <taxon>Coccinellidae</taxon>
        <taxon>Epilachninae</taxon>
        <taxon>Epilachnini</taxon>
        <taxon>Henosepilachna</taxon>
    </lineage>
</organism>
<comment type="caution">
    <text evidence="3">The sequence shown here is derived from an EMBL/GenBank/DDBJ whole genome shotgun (WGS) entry which is preliminary data.</text>
</comment>